<accession>A0A1U7JLL8</accession>
<dbReference type="Pfam" id="PF12900">
    <property type="entry name" value="Pyridox_ox_2"/>
    <property type="match status" value="1"/>
</dbReference>
<dbReference type="InterPro" id="IPR024747">
    <property type="entry name" value="Pyridox_Oxase-rel"/>
</dbReference>
<comment type="caution">
    <text evidence="1">The sequence shown here is derived from an EMBL/GenBank/DDBJ whole genome shotgun (WGS) entry which is preliminary data.</text>
</comment>
<sequence length="236" mass="25750">MRNTQIDAPSESENASSKTLHEKVPAYARIRQSLRAEYDWETINAILDTALVAHVGFIDEGRPMVIPMAFARIGRRIYIHGAKATRIVKKGRNANPVSITVTHVDGIVCARSAFHTSFNYRSAVLHGTAQAVTEKAEKLTALEAITNHILPDRWSELRQATSKEITATGVWALDIEHAAAKVRQGLPNDDEEDYGVPVWGGVVPVVTGLGLPIDDGRLAPETPASQAVVKARKKFA</sequence>
<name>A0A1U7JLL8_9HYPH</name>
<evidence type="ECO:0000313" key="1">
    <source>
        <dbReference type="EMBL" id="OKL45619.1"/>
    </source>
</evidence>
<proteinExistence type="predicted"/>
<dbReference type="EMBL" id="LVVZ01000005">
    <property type="protein sequence ID" value="OKL45619.1"/>
    <property type="molecule type" value="Genomic_DNA"/>
</dbReference>
<keyword evidence="2" id="KW-1185">Reference proteome</keyword>
<dbReference type="Proteomes" id="UP000185783">
    <property type="component" value="Unassembled WGS sequence"/>
</dbReference>
<dbReference type="SUPFAM" id="SSF50475">
    <property type="entry name" value="FMN-binding split barrel"/>
    <property type="match status" value="1"/>
</dbReference>
<dbReference type="PANTHER" id="PTHR34071:SF2">
    <property type="entry name" value="FLAVIN-NUCLEOTIDE-BINDING PROTEIN"/>
    <property type="match status" value="1"/>
</dbReference>
<dbReference type="AlphaFoldDB" id="A0A1U7JLL8"/>
<dbReference type="Gene3D" id="2.30.110.10">
    <property type="entry name" value="Electron Transport, Fmn-binding Protein, Chain A"/>
    <property type="match status" value="1"/>
</dbReference>
<gene>
    <name evidence="1" type="ORF">A3843_03535</name>
</gene>
<dbReference type="InterPro" id="IPR012349">
    <property type="entry name" value="Split_barrel_FMN-bd"/>
</dbReference>
<dbReference type="STRING" id="197461.A3843_03535"/>
<evidence type="ECO:0000313" key="2">
    <source>
        <dbReference type="Proteomes" id="UP000185783"/>
    </source>
</evidence>
<reference evidence="1 2" key="1">
    <citation type="submission" date="2016-03" db="EMBL/GenBank/DDBJ databases">
        <title>Genome sequence of Nesiotobacter sp. nov., a moderately halophilic alphaproteobacterium isolated from the Yellow Sea, China.</title>
        <authorList>
            <person name="Zhang G."/>
            <person name="Zhang R."/>
        </authorList>
    </citation>
    <scope>NUCLEOTIDE SEQUENCE [LARGE SCALE GENOMIC DNA]</scope>
    <source>
        <strain evidence="1 2">WB1-6</strain>
    </source>
</reference>
<organism evidence="1 2">
    <name type="scientific">Pseudovibrio exalbescens</name>
    <dbReference type="NCBI Taxonomy" id="197461"/>
    <lineage>
        <taxon>Bacteria</taxon>
        <taxon>Pseudomonadati</taxon>
        <taxon>Pseudomonadota</taxon>
        <taxon>Alphaproteobacteria</taxon>
        <taxon>Hyphomicrobiales</taxon>
        <taxon>Stappiaceae</taxon>
        <taxon>Pseudovibrio</taxon>
    </lineage>
</organism>
<protein>
    <submittedName>
        <fullName evidence="1">Pyridoxamine 5'-phosphate oxidase</fullName>
    </submittedName>
</protein>
<dbReference type="PANTHER" id="PTHR34071">
    <property type="entry name" value="5-NITROIMIDAZOLE ANTIBIOTICS RESISTANCE PROTEIN, NIMA-FAMILY-RELATED PROTEIN-RELATED"/>
    <property type="match status" value="1"/>
</dbReference>